<keyword evidence="2" id="KW-1185">Reference proteome</keyword>
<name>A0ACC2TXG0_9FUNG</name>
<comment type="caution">
    <text evidence="1">The sequence shown here is derived from an EMBL/GenBank/DDBJ whole genome shotgun (WGS) entry which is preliminary data.</text>
</comment>
<organism evidence="1 2">
    <name type="scientific">Entomophthora muscae</name>
    <dbReference type="NCBI Taxonomy" id="34485"/>
    <lineage>
        <taxon>Eukaryota</taxon>
        <taxon>Fungi</taxon>
        <taxon>Fungi incertae sedis</taxon>
        <taxon>Zoopagomycota</taxon>
        <taxon>Entomophthoromycotina</taxon>
        <taxon>Entomophthoromycetes</taxon>
        <taxon>Entomophthorales</taxon>
        <taxon>Entomophthoraceae</taxon>
        <taxon>Entomophthora</taxon>
    </lineage>
</organism>
<proteinExistence type="predicted"/>
<evidence type="ECO:0000313" key="2">
    <source>
        <dbReference type="Proteomes" id="UP001165960"/>
    </source>
</evidence>
<evidence type="ECO:0000313" key="1">
    <source>
        <dbReference type="EMBL" id="KAJ9079176.1"/>
    </source>
</evidence>
<dbReference type="EMBL" id="QTSX02001877">
    <property type="protein sequence ID" value="KAJ9079176.1"/>
    <property type="molecule type" value="Genomic_DNA"/>
</dbReference>
<dbReference type="Proteomes" id="UP001165960">
    <property type="component" value="Unassembled WGS sequence"/>
</dbReference>
<protein>
    <submittedName>
        <fullName evidence="1">DNA repair protein rad51d</fullName>
    </submittedName>
</protein>
<gene>
    <name evidence="1" type="primary">RAD51D_2</name>
    <name evidence="1" type="ORF">DSO57_1038151</name>
</gene>
<accession>A0ACC2TXG0</accession>
<sequence>MVEIKRIAKALEALKKPTISPSEDESGIHIATNFQKRDFIGCAEHLEKLGIIKDYQIVELLSPRPQHPARLTEKLHPHITIPGLGEFNKYKELHDIYDYIIKTTFSETSILKEAIQGDHLLEISDSSTKVPTDLLNVSKKGLGVWYLENCHPSPGSITELSGRSSSGKTQMCLAIVAFYLVAHRMEHTSGVNSPWNNPVLYIDSGGDFSSHALNFHLKGISSQMQNSSFDESCLSLISLFRCTDFESFLNTLSQIEQHNSSKGKSQISHVKLIVVDSISLLLAPFLQPQSNSKLTGTYPGQLLTTEAIQALRRLGLVLSCPILITNTLVRRYSAPNHGEFGALKHEMLQYQPSLGMTHTYLIDNQITIGREKDALFHCTLFTTRFGKVSNNTDFKLCPLFGFQRST</sequence>
<reference evidence="1" key="1">
    <citation type="submission" date="2022-04" db="EMBL/GenBank/DDBJ databases">
        <title>Genome of the entomopathogenic fungus Entomophthora muscae.</title>
        <authorList>
            <person name="Elya C."/>
            <person name="Lovett B.R."/>
            <person name="Lee E."/>
            <person name="Macias A.M."/>
            <person name="Hajek A.E."/>
            <person name="De Bivort B.L."/>
            <person name="Kasson M.T."/>
            <person name="De Fine Licht H.H."/>
            <person name="Stajich J.E."/>
        </authorList>
    </citation>
    <scope>NUCLEOTIDE SEQUENCE</scope>
    <source>
        <strain evidence="1">Berkeley</strain>
    </source>
</reference>